<dbReference type="OrthoDB" id="1912849at2759"/>
<dbReference type="InterPro" id="IPR046848">
    <property type="entry name" value="E_motif"/>
</dbReference>
<feature type="repeat" description="PPR" evidence="3">
    <location>
        <begin position="265"/>
        <end position="299"/>
    </location>
</feature>
<protein>
    <recommendedName>
        <fullName evidence="4">DYW domain-containing protein</fullName>
    </recommendedName>
</protein>
<dbReference type="Proteomes" id="UP000188268">
    <property type="component" value="Unassembled WGS sequence"/>
</dbReference>
<dbReference type="AlphaFoldDB" id="A0A1R3IVI4"/>
<dbReference type="EMBL" id="AWWV01009436">
    <property type="protein sequence ID" value="OMO86573.1"/>
    <property type="molecule type" value="Genomic_DNA"/>
</dbReference>
<evidence type="ECO:0000259" key="4">
    <source>
        <dbReference type="Pfam" id="PF14432"/>
    </source>
</evidence>
<gene>
    <name evidence="5" type="ORF">CCACVL1_09557</name>
</gene>
<evidence type="ECO:0000256" key="3">
    <source>
        <dbReference type="PROSITE-ProRule" id="PRU00708"/>
    </source>
</evidence>
<keyword evidence="6" id="KW-1185">Reference proteome</keyword>
<feature type="domain" description="DYW" evidence="4">
    <location>
        <begin position="495"/>
        <end position="572"/>
    </location>
</feature>
<evidence type="ECO:0000256" key="2">
    <source>
        <dbReference type="ARBA" id="ARBA00022737"/>
    </source>
</evidence>
<name>A0A1R3IVI4_COCAP</name>
<reference evidence="5 6" key="1">
    <citation type="submission" date="2013-09" db="EMBL/GenBank/DDBJ databases">
        <title>Corchorus capsularis genome sequencing.</title>
        <authorList>
            <person name="Alam M."/>
            <person name="Haque M.S."/>
            <person name="Islam M.S."/>
            <person name="Emdad E.M."/>
            <person name="Islam M.M."/>
            <person name="Ahmed B."/>
            <person name="Halim A."/>
            <person name="Hossen Q.M.M."/>
            <person name="Hossain M.Z."/>
            <person name="Ahmed R."/>
            <person name="Khan M.M."/>
            <person name="Islam R."/>
            <person name="Rashid M.M."/>
            <person name="Khan S.A."/>
            <person name="Rahman M.S."/>
            <person name="Alam M."/>
        </authorList>
    </citation>
    <scope>NUCLEOTIDE SEQUENCE [LARGE SCALE GENOMIC DNA]</scope>
    <source>
        <strain evidence="6">cv. CVL-1</strain>
        <tissue evidence="5">Whole seedling</tissue>
    </source>
</reference>
<evidence type="ECO:0000256" key="1">
    <source>
        <dbReference type="ARBA" id="ARBA00006643"/>
    </source>
</evidence>
<proteinExistence type="inferred from homology"/>
<dbReference type="OMA" id="NVGSTMY"/>
<dbReference type="GO" id="GO:0003723">
    <property type="term" value="F:RNA binding"/>
    <property type="evidence" value="ECO:0007669"/>
    <property type="project" value="InterPro"/>
</dbReference>
<sequence>MKLLRRLTRAPQGWKSSLDPRIIHAQAVKSPLTQRDYDVLLSLYTKRNLLDSTLRLFNEIPSPSFVSWTSIISAHSDSPLSLTLFISMLRYPTLPNERTFACLFKSCVSLPHCFSFGLSLHALSLKLSLNHNPFSGSALMNFYLKQCIPGSATKVFDEMPEPDEVCYAAMIVGLAQNSLPFESLSLFAKMRSRDISSTVNSLSGVLKAAAKLAVSQQCRIIHGHAVVTGFDKNVGVASSLINGYGKAGVVLDARRLFDENIQVMNDIGWNTLMASYAQQGDSKSVIELFELMESKGFAPDKYSFLAILTSFYHAGLVSEAERWLRRMKAEYGVEPEVEHYTCIVGALGRAGEFESAEMVVMTMPVKPDVAMWRSLLSSCAHYGEADVALSTAKRILELDPNNYSVYAIAANVLSVAGRLDEVAKMEKLMKYHRAKKGSEISWIEVKGKVHVFLAGKSKEEITEGIYTKLAELMEEIEKLGYKPVWNEMLHGKLKRRETFWYHSEKLALAYGILKGAAPQGQPLRIVKNQRVCKDCHEAFKYISRVIEKEIIVKNFISYHKFSNGNCSCGDFW</sequence>
<dbReference type="Pfam" id="PF13041">
    <property type="entry name" value="PPR_2"/>
    <property type="match status" value="1"/>
</dbReference>
<dbReference type="InterPro" id="IPR002885">
    <property type="entry name" value="PPR_rpt"/>
</dbReference>
<dbReference type="Gramene" id="OMO86573">
    <property type="protein sequence ID" value="OMO86573"/>
    <property type="gene ID" value="CCACVL1_09557"/>
</dbReference>
<comment type="caution">
    <text evidence="5">The sequence shown here is derived from an EMBL/GenBank/DDBJ whole genome shotgun (WGS) entry which is preliminary data.</text>
</comment>
<keyword evidence="2" id="KW-0677">Repeat</keyword>
<dbReference type="Pfam" id="PF20431">
    <property type="entry name" value="E_motif"/>
    <property type="match status" value="1"/>
</dbReference>
<dbReference type="PANTHER" id="PTHR47926">
    <property type="entry name" value="PENTATRICOPEPTIDE REPEAT-CONTAINING PROTEIN"/>
    <property type="match status" value="1"/>
</dbReference>
<evidence type="ECO:0000313" key="6">
    <source>
        <dbReference type="Proteomes" id="UP000188268"/>
    </source>
</evidence>
<dbReference type="Pfam" id="PF01535">
    <property type="entry name" value="PPR"/>
    <property type="match status" value="3"/>
</dbReference>
<dbReference type="GO" id="GO:0009451">
    <property type="term" value="P:RNA modification"/>
    <property type="evidence" value="ECO:0007669"/>
    <property type="project" value="InterPro"/>
</dbReference>
<dbReference type="GO" id="GO:0008270">
    <property type="term" value="F:zinc ion binding"/>
    <property type="evidence" value="ECO:0007669"/>
    <property type="project" value="InterPro"/>
</dbReference>
<dbReference type="FunFam" id="1.25.40.10:FF:000090">
    <property type="entry name" value="Pentatricopeptide repeat-containing protein, chloroplastic"/>
    <property type="match status" value="1"/>
</dbReference>
<dbReference type="NCBIfam" id="TIGR00756">
    <property type="entry name" value="PPR"/>
    <property type="match status" value="2"/>
</dbReference>
<dbReference type="InterPro" id="IPR046960">
    <property type="entry name" value="PPR_At4g14850-like_plant"/>
</dbReference>
<dbReference type="InterPro" id="IPR032867">
    <property type="entry name" value="DYW_dom"/>
</dbReference>
<dbReference type="PROSITE" id="PS51375">
    <property type="entry name" value="PPR"/>
    <property type="match status" value="2"/>
</dbReference>
<dbReference type="PANTHER" id="PTHR47926:SF464">
    <property type="entry name" value="DYW DOMAIN-CONTAINING PROTEIN"/>
    <property type="match status" value="1"/>
</dbReference>
<accession>A0A1R3IVI4</accession>
<dbReference type="Gene3D" id="1.25.40.10">
    <property type="entry name" value="Tetratricopeptide repeat domain"/>
    <property type="match status" value="3"/>
</dbReference>
<dbReference type="Pfam" id="PF14432">
    <property type="entry name" value="DYW_deaminase"/>
    <property type="match status" value="1"/>
</dbReference>
<dbReference type="InterPro" id="IPR011990">
    <property type="entry name" value="TPR-like_helical_dom_sf"/>
</dbReference>
<feature type="repeat" description="PPR" evidence="3">
    <location>
        <begin position="163"/>
        <end position="197"/>
    </location>
</feature>
<organism evidence="5 6">
    <name type="scientific">Corchorus capsularis</name>
    <name type="common">Jute</name>
    <dbReference type="NCBI Taxonomy" id="210143"/>
    <lineage>
        <taxon>Eukaryota</taxon>
        <taxon>Viridiplantae</taxon>
        <taxon>Streptophyta</taxon>
        <taxon>Embryophyta</taxon>
        <taxon>Tracheophyta</taxon>
        <taxon>Spermatophyta</taxon>
        <taxon>Magnoliopsida</taxon>
        <taxon>eudicotyledons</taxon>
        <taxon>Gunneridae</taxon>
        <taxon>Pentapetalae</taxon>
        <taxon>rosids</taxon>
        <taxon>malvids</taxon>
        <taxon>Malvales</taxon>
        <taxon>Malvaceae</taxon>
        <taxon>Grewioideae</taxon>
        <taxon>Apeibeae</taxon>
        <taxon>Corchorus</taxon>
    </lineage>
</organism>
<evidence type="ECO:0000313" key="5">
    <source>
        <dbReference type="EMBL" id="OMO86573.1"/>
    </source>
</evidence>
<comment type="similarity">
    <text evidence="1">Belongs to the PPR family. PCMP-H subfamily.</text>
</comment>